<dbReference type="EMBL" id="JBIGIB010000003">
    <property type="protein sequence ID" value="MFG6467226.1"/>
    <property type="molecule type" value="Genomic_DNA"/>
</dbReference>
<proteinExistence type="predicted"/>
<sequence length="227" mass="24004">MPRFLPLSLPLRACAAAIVALTAASSAHAGFQVYNSEAAFLAAVGATRTENFNRFAQDISIASNHPAASGNFGGDFVLQGSWMIDSPTLLRDIDGTTNLFFGLPGGSWADMSFNTPLRAFGAWFNGVPPNFTVDANSLEGLGSYRNVARLQPSGSGLQFIGFTSDQTFNRLVFESNGCCSASFAIDNLSYAAALAPVPEPGSWALMAAGLAGIGAWNRRRQQAPRSR</sequence>
<dbReference type="RefSeq" id="WP_394384619.1">
    <property type="nucleotide sequence ID" value="NZ_JBIGIB010000003.1"/>
</dbReference>
<feature type="chain" id="PRO_5045183954" evidence="1">
    <location>
        <begin position="30"/>
        <end position="227"/>
    </location>
</feature>
<reference evidence="3 4" key="1">
    <citation type="submission" date="2024-08" db="EMBL/GenBank/DDBJ databases">
        <authorList>
            <person name="Lu H."/>
        </authorList>
    </citation>
    <scope>NUCLEOTIDE SEQUENCE [LARGE SCALE GENOMIC DNA]</scope>
    <source>
        <strain evidence="3 4">BYS87W</strain>
    </source>
</reference>
<comment type="caution">
    <text evidence="3">The sequence shown here is derived from an EMBL/GenBank/DDBJ whole genome shotgun (WGS) entry which is preliminary data.</text>
</comment>
<evidence type="ECO:0000313" key="4">
    <source>
        <dbReference type="Proteomes" id="UP001606303"/>
    </source>
</evidence>
<keyword evidence="4" id="KW-1185">Reference proteome</keyword>
<dbReference type="Pfam" id="PF07589">
    <property type="entry name" value="PEP-CTERM"/>
    <property type="match status" value="1"/>
</dbReference>
<keyword evidence="1" id="KW-0732">Signal</keyword>
<dbReference type="NCBIfam" id="TIGR02595">
    <property type="entry name" value="PEP_CTERM"/>
    <property type="match status" value="1"/>
</dbReference>
<name>A0ABW7GZ24_9BURK</name>
<accession>A0ABW7GZ24</accession>
<dbReference type="InterPro" id="IPR013424">
    <property type="entry name" value="Ice-binding_C"/>
</dbReference>
<feature type="signal peptide" evidence="1">
    <location>
        <begin position="1"/>
        <end position="29"/>
    </location>
</feature>
<evidence type="ECO:0000259" key="2">
    <source>
        <dbReference type="Pfam" id="PF07589"/>
    </source>
</evidence>
<evidence type="ECO:0000256" key="1">
    <source>
        <dbReference type="SAM" id="SignalP"/>
    </source>
</evidence>
<gene>
    <name evidence="3" type="ORF">ACG01O_11455</name>
</gene>
<protein>
    <submittedName>
        <fullName evidence="3">PEP-CTERM sorting domain-containing protein</fullName>
    </submittedName>
</protein>
<organism evidence="3 4">
    <name type="scientific">Pelomonas baiyunensis</name>
    <dbReference type="NCBI Taxonomy" id="3299026"/>
    <lineage>
        <taxon>Bacteria</taxon>
        <taxon>Pseudomonadati</taxon>
        <taxon>Pseudomonadota</taxon>
        <taxon>Betaproteobacteria</taxon>
        <taxon>Burkholderiales</taxon>
        <taxon>Sphaerotilaceae</taxon>
        <taxon>Roseateles</taxon>
    </lineage>
</organism>
<feature type="domain" description="Ice-binding protein C-terminal" evidence="2">
    <location>
        <begin position="196"/>
        <end position="219"/>
    </location>
</feature>
<dbReference type="Proteomes" id="UP001606303">
    <property type="component" value="Unassembled WGS sequence"/>
</dbReference>
<evidence type="ECO:0000313" key="3">
    <source>
        <dbReference type="EMBL" id="MFG6467226.1"/>
    </source>
</evidence>